<dbReference type="InParanoid" id="A0A078A9F7"/>
<keyword evidence="4" id="KW-1185">Reference proteome</keyword>
<accession>A0A078A9F7</accession>
<evidence type="ECO:0000256" key="1">
    <source>
        <dbReference type="SAM" id="Coils"/>
    </source>
</evidence>
<keyword evidence="1" id="KW-0175">Coiled coil</keyword>
<feature type="compositionally biased region" description="Low complexity" evidence="2">
    <location>
        <begin position="21"/>
        <end position="30"/>
    </location>
</feature>
<dbReference type="EMBL" id="CCKQ01006134">
    <property type="protein sequence ID" value="CDW77423.1"/>
    <property type="molecule type" value="Genomic_DNA"/>
</dbReference>
<feature type="region of interest" description="Disordered" evidence="2">
    <location>
        <begin position="1"/>
        <end position="30"/>
    </location>
</feature>
<evidence type="ECO:0000313" key="4">
    <source>
        <dbReference type="Proteomes" id="UP000039865"/>
    </source>
</evidence>
<dbReference type="Proteomes" id="UP000039865">
    <property type="component" value="Unassembled WGS sequence"/>
</dbReference>
<reference evidence="3 4" key="1">
    <citation type="submission" date="2014-06" db="EMBL/GenBank/DDBJ databases">
        <authorList>
            <person name="Swart Estienne"/>
        </authorList>
    </citation>
    <scope>NUCLEOTIDE SEQUENCE [LARGE SCALE GENOMIC DNA]</scope>
    <source>
        <strain evidence="3 4">130c</strain>
    </source>
</reference>
<organism evidence="3 4">
    <name type="scientific">Stylonychia lemnae</name>
    <name type="common">Ciliate</name>
    <dbReference type="NCBI Taxonomy" id="5949"/>
    <lineage>
        <taxon>Eukaryota</taxon>
        <taxon>Sar</taxon>
        <taxon>Alveolata</taxon>
        <taxon>Ciliophora</taxon>
        <taxon>Intramacronucleata</taxon>
        <taxon>Spirotrichea</taxon>
        <taxon>Stichotrichia</taxon>
        <taxon>Sporadotrichida</taxon>
        <taxon>Oxytrichidae</taxon>
        <taxon>Stylonychinae</taxon>
        <taxon>Stylonychia</taxon>
    </lineage>
</organism>
<feature type="coiled-coil region" evidence="1">
    <location>
        <begin position="428"/>
        <end position="520"/>
    </location>
</feature>
<proteinExistence type="predicted"/>
<feature type="coiled-coil region" evidence="1">
    <location>
        <begin position="679"/>
        <end position="706"/>
    </location>
</feature>
<sequence length="754" mass="88716">MYSQKPPSQMSRSSSLRKHPQQPQNQNYNYMNSANGVMQVFQGGASGQRPISGYSVAKSTHPSVLQDNMNMTSKQNIANHTSQNYSCNYQTYDLQLLVYNFHQNGGVLPSDKYVKQKELSSIRPKSVEQLARQRILKRKEYLDQHFNDNPKMITEGNEPTIEQKLQIEQQTQPSINIFNFEEKEKRIINIQSSTLSSAVDTKHAQKQMQPRGKQVADCQNQMTRVDPQRAQPKKKKEVDPDKQYEFFFEKYLDENESVSSKNTDRELQNTLAQRVQHQQTASFQDKEKSSISHIVIPFQQSQQEIQMKKQHEEQSKAILDAKLKNMNKYQEILGELAQLKDETANELDELEKEMQNNTIDSVIKIEKKPLAILRMTQYEKKTVHEHIKANYLTESSVQQQTLESFKDFQMIAPFTNIAERINIYSTLKTKLNKTIIKQQEAEQQLEAELKQKRFKEQHSKVKEDLKKRSEQIKNEKIKKQIKEQEDSLKNQIKKKEALQRQIMRRKIEAQEKQSKMQQRRVIKHFIEENKNQVGVITDKAKMLMIEQQYDDNTTEYQQDELTNLEIERLQHEIMNSKQLLEKQEKFLLDQVYQDMLKDKYNGYGQAIPYLESSQMHSDKLNDTESNNNQNQQTPNEQSQSNLHQRSEQSLYDMIPLSMNDKIIGLEQIDEAQKQTLAEIQYYANEQQILEQKLREQEQMLQIVMRDIQEREKLLTYVYGDHVNPSNNQTLNEIEGQNINYNGIEEVEEDDEPQE</sequence>
<feature type="coiled-coil region" evidence="1">
    <location>
        <begin position="329"/>
        <end position="360"/>
    </location>
</feature>
<evidence type="ECO:0000313" key="3">
    <source>
        <dbReference type="EMBL" id="CDW77423.1"/>
    </source>
</evidence>
<dbReference type="OMA" id="QENEMVS"/>
<feature type="region of interest" description="Disordered" evidence="2">
    <location>
        <begin position="618"/>
        <end position="646"/>
    </location>
</feature>
<feature type="region of interest" description="Disordered" evidence="2">
    <location>
        <begin position="205"/>
        <end position="239"/>
    </location>
</feature>
<dbReference type="AlphaFoldDB" id="A0A078A9F7"/>
<protein>
    <submittedName>
        <fullName evidence="3">Uncharacterized protein</fullName>
    </submittedName>
</protein>
<name>A0A078A9F7_STYLE</name>
<feature type="compositionally biased region" description="Low complexity" evidence="2">
    <location>
        <begin position="623"/>
        <end position="641"/>
    </location>
</feature>
<gene>
    <name evidence="3" type="primary">Contig13165.g14035</name>
    <name evidence="3" type="ORF">STYLEM_6384</name>
</gene>
<evidence type="ECO:0000256" key="2">
    <source>
        <dbReference type="SAM" id="MobiDB-lite"/>
    </source>
</evidence>
<feature type="compositionally biased region" description="Polar residues" evidence="2">
    <location>
        <begin position="1"/>
        <end position="14"/>
    </location>
</feature>